<evidence type="ECO:0000256" key="4">
    <source>
        <dbReference type="ARBA" id="ARBA00022989"/>
    </source>
</evidence>
<organism evidence="7 8">
    <name type="scientific">Halalkalibacillus sediminis</name>
    <dbReference type="NCBI Taxonomy" id="2018042"/>
    <lineage>
        <taxon>Bacteria</taxon>
        <taxon>Bacillati</taxon>
        <taxon>Bacillota</taxon>
        <taxon>Bacilli</taxon>
        <taxon>Bacillales</taxon>
        <taxon>Bacillaceae</taxon>
        <taxon>Halalkalibacillus</taxon>
    </lineage>
</organism>
<sequence>MAKSNIVRGTMMLSGANFLSKLLGMLYTIPFFMLVGGTGGALYNYAYVPYMIFISIATLGIPLAMSKFVSKYHSMGDYATKESMFRTGMAIMIGTGFVAFAVMFLSAGWLAGLVIPNEKMENSVEDVKFVIQMVSFALLIIPPMSLVRGYFQGHESMGPTAVSVVVEQIVRIGFVLAGAFVVIHVLGGTVTFAVGVATFAAFIGAIASALVLLGYYKKRRPLIEKEMDEAEVESSFTRVQMTKELLSYAGPFVLVGIATPLYQLVDQFTFNRAMAQIGQAGISEDLFSVISFYGHKLAIIPVTLATGLSLAVLPAITGAFTRDDYDEYTHYINQALLIIIFIILPAVVGLSLLSDQAYGSFYSVDSISYAGPLLAYYAPVALFFALFTVSASILQGINRQNFTLLSLSTGLGIKIIANVPFIMWFGAKGAVFATGLAVITASAMNLIKIYRVTRFNIRPLFKKTLLIAIMTTVMGTFVLLANMIVGSFFAEEPSKLKLITQLVFSVGIGAYIYFVIAYHTTLLERLLGSRVKRFSKVFFDFK</sequence>
<keyword evidence="3 6" id="KW-0812">Transmembrane</keyword>
<dbReference type="AlphaFoldDB" id="A0A2I0QYE9"/>
<keyword evidence="7" id="KW-0131">Cell cycle</keyword>
<dbReference type="OrthoDB" id="9775950at2"/>
<protein>
    <submittedName>
        <fullName evidence="7">Cell division protein</fullName>
    </submittedName>
</protein>
<dbReference type="PIRSF" id="PIRSF038958">
    <property type="entry name" value="PG_synth_SpoVB"/>
    <property type="match status" value="1"/>
</dbReference>
<keyword evidence="5 6" id="KW-0472">Membrane</keyword>
<feature type="transmembrane region" description="Helical" evidence="6">
    <location>
        <begin position="90"/>
        <end position="115"/>
    </location>
</feature>
<feature type="transmembrane region" description="Helical" evidence="6">
    <location>
        <begin position="12"/>
        <end position="35"/>
    </location>
</feature>
<dbReference type="Pfam" id="PF01943">
    <property type="entry name" value="Polysacc_synt"/>
    <property type="match status" value="1"/>
</dbReference>
<feature type="transmembrane region" description="Helical" evidence="6">
    <location>
        <begin position="465"/>
        <end position="490"/>
    </location>
</feature>
<feature type="transmembrane region" description="Helical" evidence="6">
    <location>
        <begin position="298"/>
        <end position="320"/>
    </location>
</feature>
<evidence type="ECO:0000256" key="6">
    <source>
        <dbReference type="SAM" id="Phobius"/>
    </source>
</evidence>
<dbReference type="EMBL" id="PJNH01000001">
    <property type="protein sequence ID" value="PKR79338.1"/>
    <property type="molecule type" value="Genomic_DNA"/>
</dbReference>
<keyword evidence="7" id="KW-0132">Cell division</keyword>
<keyword evidence="4 6" id="KW-1133">Transmembrane helix</keyword>
<feature type="transmembrane region" description="Helical" evidence="6">
    <location>
        <begin position="127"/>
        <end position="147"/>
    </location>
</feature>
<keyword evidence="8" id="KW-1185">Reference proteome</keyword>
<dbReference type="PANTHER" id="PTHR30250">
    <property type="entry name" value="PST FAMILY PREDICTED COLANIC ACID TRANSPORTER"/>
    <property type="match status" value="1"/>
</dbReference>
<dbReference type="CDD" id="cd13124">
    <property type="entry name" value="MATE_SpoVB_like"/>
    <property type="match status" value="1"/>
</dbReference>
<dbReference type="InterPro" id="IPR024923">
    <property type="entry name" value="PG_synth_SpoVB"/>
</dbReference>
<dbReference type="GO" id="GO:0051301">
    <property type="term" value="P:cell division"/>
    <property type="evidence" value="ECO:0007669"/>
    <property type="project" value="UniProtKB-KW"/>
</dbReference>
<comment type="subcellular location">
    <subcellularLocation>
        <location evidence="1">Cell membrane</location>
        <topology evidence="1">Multi-pass membrane protein</topology>
    </subcellularLocation>
</comment>
<proteinExistence type="predicted"/>
<name>A0A2I0QYE9_9BACI</name>
<feature type="transmembrane region" description="Helical" evidence="6">
    <location>
        <begin position="47"/>
        <end position="69"/>
    </location>
</feature>
<dbReference type="PANTHER" id="PTHR30250:SF21">
    <property type="entry name" value="LIPID II FLIPPASE MURJ"/>
    <property type="match status" value="1"/>
</dbReference>
<dbReference type="InterPro" id="IPR002797">
    <property type="entry name" value="Polysacc_synth"/>
</dbReference>
<feature type="transmembrane region" description="Helical" evidence="6">
    <location>
        <begin position="431"/>
        <end position="453"/>
    </location>
</feature>
<feature type="transmembrane region" description="Helical" evidence="6">
    <location>
        <begin position="374"/>
        <end position="397"/>
    </location>
</feature>
<evidence type="ECO:0000256" key="1">
    <source>
        <dbReference type="ARBA" id="ARBA00004651"/>
    </source>
</evidence>
<evidence type="ECO:0000256" key="5">
    <source>
        <dbReference type="ARBA" id="ARBA00023136"/>
    </source>
</evidence>
<comment type="caution">
    <text evidence="7">The sequence shown here is derived from an EMBL/GenBank/DDBJ whole genome shotgun (WGS) entry which is preliminary data.</text>
</comment>
<feature type="transmembrane region" description="Helical" evidence="6">
    <location>
        <begin position="332"/>
        <end position="354"/>
    </location>
</feature>
<accession>A0A2I0QYE9</accession>
<keyword evidence="2" id="KW-1003">Cell membrane</keyword>
<evidence type="ECO:0000256" key="2">
    <source>
        <dbReference type="ARBA" id="ARBA00022475"/>
    </source>
</evidence>
<feature type="transmembrane region" description="Helical" evidence="6">
    <location>
        <begin position="404"/>
        <end position="425"/>
    </location>
</feature>
<dbReference type="Proteomes" id="UP000243524">
    <property type="component" value="Unassembled WGS sequence"/>
</dbReference>
<feature type="transmembrane region" description="Helical" evidence="6">
    <location>
        <begin position="245"/>
        <end position="265"/>
    </location>
</feature>
<evidence type="ECO:0000256" key="3">
    <source>
        <dbReference type="ARBA" id="ARBA00022692"/>
    </source>
</evidence>
<evidence type="ECO:0000313" key="7">
    <source>
        <dbReference type="EMBL" id="PKR79338.1"/>
    </source>
</evidence>
<feature type="transmembrane region" description="Helical" evidence="6">
    <location>
        <begin position="502"/>
        <end position="523"/>
    </location>
</feature>
<gene>
    <name evidence="7" type="ORF">CEY16_06240</name>
</gene>
<feature type="transmembrane region" description="Helical" evidence="6">
    <location>
        <begin position="192"/>
        <end position="216"/>
    </location>
</feature>
<feature type="transmembrane region" description="Helical" evidence="6">
    <location>
        <begin position="168"/>
        <end position="186"/>
    </location>
</feature>
<dbReference type="GO" id="GO:0005886">
    <property type="term" value="C:plasma membrane"/>
    <property type="evidence" value="ECO:0007669"/>
    <property type="project" value="UniProtKB-SubCell"/>
</dbReference>
<evidence type="ECO:0000313" key="8">
    <source>
        <dbReference type="Proteomes" id="UP000243524"/>
    </source>
</evidence>
<dbReference type="RefSeq" id="WP_101331082.1">
    <property type="nucleotide sequence ID" value="NZ_PJNH01000001.1"/>
</dbReference>
<reference evidence="7 8" key="1">
    <citation type="submission" date="2017-06" db="EMBL/GenBank/DDBJ databases">
        <title>the draft geome sequence of Illustriluteabacillus marina B3227.</title>
        <authorList>
            <person name="He R.-H."/>
            <person name="Du Z.-J."/>
        </authorList>
    </citation>
    <scope>NUCLEOTIDE SEQUENCE [LARGE SCALE GENOMIC DNA]</scope>
    <source>
        <strain evidence="7 8">B3227</strain>
    </source>
</reference>
<dbReference type="InterPro" id="IPR050833">
    <property type="entry name" value="Poly_Biosynth_Transport"/>
</dbReference>